<dbReference type="OrthoDB" id="6272748at2759"/>
<accession>A0A4S2L3J6</accession>
<feature type="chain" id="PRO_5020638546" description="Apple domain-containing protein" evidence="1">
    <location>
        <begin position="18"/>
        <end position="248"/>
    </location>
</feature>
<dbReference type="AlphaFoldDB" id="A0A4S2L3J6"/>
<comment type="caution">
    <text evidence="2">The sequence shown here is derived from an EMBL/GenBank/DDBJ whole genome shotgun (WGS) entry which is preliminary data.</text>
</comment>
<dbReference type="Proteomes" id="UP000308267">
    <property type="component" value="Unassembled WGS sequence"/>
</dbReference>
<evidence type="ECO:0000313" key="3">
    <source>
        <dbReference type="Proteomes" id="UP000308267"/>
    </source>
</evidence>
<sequence>MLSIIQINTFFLVFVSCCPDTLIEVSDNVCMLELEGEHPYCVGHFHCQEKGRELGLRLFMVGRNADKLPTFFHNDNGIHTGLHSLLLDVDSRTTGFQVTDPRNVAHFPESDKQQLFTEAPVFGRERIVEWRTSGFQNVLQNENKRNVVCELSYIDSPEKLRTERFEKSWPQLIRPMFMGRTGSQGCWFTTSEQTLLFCGLKCHQHPYCRSFYYNEAIKKCRQALYIDSRLPFEASREAGTWIRFGRRY</sequence>
<organism evidence="2 3">
    <name type="scientific">Opisthorchis felineus</name>
    <dbReference type="NCBI Taxonomy" id="147828"/>
    <lineage>
        <taxon>Eukaryota</taxon>
        <taxon>Metazoa</taxon>
        <taxon>Spiralia</taxon>
        <taxon>Lophotrochozoa</taxon>
        <taxon>Platyhelminthes</taxon>
        <taxon>Trematoda</taxon>
        <taxon>Digenea</taxon>
        <taxon>Opisthorchiida</taxon>
        <taxon>Opisthorchiata</taxon>
        <taxon>Opisthorchiidae</taxon>
        <taxon>Opisthorchis</taxon>
    </lineage>
</organism>
<evidence type="ECO:0008006" key="4">
    <source>
        <dbReference type="Google" id="ProtNLM"/>
    </source>
</evidence>
<feature type="signal peptide" evidence="1">
    <location>
        <begin position="1"/>
        <end position="17"/>
    </location>
</feature>
<dbReference type="EMBL" id="SJOL01009874">
    <property type="protein sequence ID" value="TGZ55068.1"/>
    <property type="molecule type" value="Genomic_DNA"/>
</dbReference>
<evidence type="ECO:0000313" key="2">
    <source>
        <dbReference type="EMBL" id="TGZ55068.1"/>
    </source>
</evidence>
<protein>
    <recommendedName>
        <fullName evidence="4">Apple domain-containing protein</fullName>
    </recommendedName>
</protein>
<keyword evidence="1" id="KW-0732">Signal</keyword>
<reference evidence="2 3" key="1">
    <citation type="journal article" date="2019" name="BMC Genomics">
        <title>New insights from Opisthorchis felineus genome: update on genomics of the epidemiologically important liver flukes.</title>
        <authorList>
            <person name="Ershov N.I."/>
            <person name="Mordvinov V.A."/>
            <person name="Prokhortchouk E.B."/>
            <person name="Pakharukova M.Y."/>
            <person name="Gunbin K.V."/>
            <person name="Ustyantsev K."/>
            <person name="Genaev M.A."/>
            <person name="Blinov A.G."/>
            <person name="Mazur A."/>
            <person name="Boulygina E."/>
            <person name="Tsygankova S."/>
            <person name="Khrameeva E."/>
            <person name="Chekanov N."/>
            <person name="Fan G."/>
            <person name="Xiao A."/>
            <person name="Zhang H."/>
            <person name="Xu X."/>
            <person name="Yang H."/>
            <person name="Solovyev V."/>
            <person name="Lee S.M."/>
            <person name="Liu X."/>
            <person name="Afonnikov D.A."/>
            <person name="Skryabin K.G."/>
        </authorList>
    </citation>
    <scope>NUCLEOTIDE SEQUENCE [LARGE SCALE GENOMIC DNA]</scope>
    <source>
        <strain evidence="2">AK-0245</strain>
        <tissue evidence="2">Whole organism</tissue>
    </source>
</reference>
<keyword evidence="3" id="KW-1185">Reference proteome</keyword>
<gene>
    <name evidence="2" type="ORF">CRM22_010499</name>
</gene>
<proteinExistence type="predicted"/>
<name>A0A4S2L3J6_OPIFE</name>
<evidence type="ECO:0000256" key="1">
    <source>
        <dbReference type="SAM" id="SignalP"/>
    </source>
</evidence>